<feature type="domain" description="Cytochrome b5 heme-binding" evidence="3">
    <location>
        <begin position="94"/>
        <end position="198"/>
    </location>
</feature>
<dbReference type="InterPro" id="IPR036400">
    <property type="entry name" value="Cyt_B5-like_heme/steroid_sf"/>
</dbReference>
<dbReference type="Gene3D" id="3.10.120.10">
    <property type="entry name" value="Cytochrome b5-like heme/steroid binding domain"/>
    <property type="match status" value="1"/>
</dbReference>
<proteinExistence type="inferred from homology"/>
<sequence length="203" mass="22023">MIQEVLSRFLHDFKDNPINWVLAAALIYMVQAILFPSVRGAPATETGTAPETSDTRAADQASSSKKASPAASSSVTPASRDTIKHPETVVFKEYTMRELLPYNGTDGSPNGKIYMAVSGKVFDVSRGANFYGPQGPYGNFAGQDASRGLAKGTFEKDILPDVGKPIDTLEDLNAEERDALKDWESLFVSKYPQVGVLVNEKDD</sequence>
<dbReference type="Pfam" id="PF00173">
    <property type="entry name" value="Cyt-b5"/>
    <property type="match status" value="1"/>
</dbReference>
<organism evidence="4 5">
    <name type="scientific">Tieghemiomyces parasiticus</name>
    <dbReference type="NCBI Taxonomy" id="78921"/>
    <lineage>
        <taxon>Eukaryota</taxon>
        <taxon>Fungi</taxon>
        <taxon>Fungi incertae sedis</taxon>
        <taxon>Zoopagomycota</taxon>
        <taxon>Kickxellomycotina</taxon>
        <taxon>Dimargaritomycetes</taxon>
        <taxon>Dimargaritales</taxon>
        <taxon>Dimargaritaceae</taxon>
        <taxon>Tieghemiomyces</taxon>
    </lineage>
</organism>
<dbReference type="FunFam" id="3.10.120.10:FF:000003">
    <property type="entry name" value="membrane-associated progesterone receptor component 1"/>
    <property type="match status" value="1"/>
</dbReference>
<dbReference type="OrthoDB" id="547796at2759"/>
<dbReference type="InterPro" id="IPR050577">
    <property type="entry name" value="MAPR/NEUFC/NENF-like"/>
</dbReference>
<accession>A0A9W8DPW3</accession>
<protein>
    <submittedName>
        <fullName evidence="4">Dihydrodipicolinate synthase</fullName>
    </submittedName>
</protein>
<evidence type="ECO:0000259" key="3">
    <source>
        <dbReference type="SMART" id="SM01117"/>
    </source>
</evidence>
<dbReference type="Proteomes" id="UP001150569">
    <property type="component" value="Unassembled WGS sequence"/>
</dbReference>
<gene>
    <name evidence="4" type="primary">DAP1_2</name>
    <name evidence="4" type="ORF">IWQ60_007654</name>
</gene>
<feature type="region of interest" description="Disordered" evidence="2">
    <location>
        <begin position="42"/>
        <end position="79"/>
    </location>
</feature>
<comment type="similarity">
    <text evidence="1">Belongs to the cytochrome b5 family. MAPR subfamily.</text>
</comment>
<dbReference type="SMART" id="SM01117">
    <property type="entry name" value="Cyt-b5"/>
    <property type="match status" value="1"/>
</dbReference>
<dbReference type="GO" id="GO:0016020">
    <property type="term" value="C:membrane"/>
    <property type="evidence" value="ECO:0007669"/>
    <property type="project" value="TreeGrafter"/>
</dbReference>
<evidence type="ECO:0000256" key="1">
    <source>
        <dbReference type="ARBA" id="ARBA00038357"/>
    </source>
</evidence>
<dbReference type="AlphaFoldDB" id="A0A9W8DPW3"/>
<reference evidence="4" key="1">
    <citation type="submission" date="2022-07" db="EMBL/GenBank/DDBJ databases">
        <title>Phylogenomic reconstructions and comparative analyses of Kickxellomycotina fungi.</title>
        <authorList>
            <person name="Reynolds N.K."/>
            <person name="Stajich J.E."/>
            <person name="Barry K."/>
            <person name="Grigoriev I.V."/>
            <person name="Crous P."/>
            <person name="Smith M.E."/>
        </authorList>
    </citation>
    <scope>NUCLEOTIDE SEQUENCE</scope>
    <source>
        <strain evidence="4">RSA 861</strain>
    </source>
</reference>
<name>A0A9W8DPW3_9FUNG</name>
<keyword evidence="5" id="KW-1185">Reference proteome</keyword>
<dbReference type="GO" id="GO:0012505">
    <property type="term" value="C:endomembrane system"/>
    <property type="evidence" value="ECO:0007669"/>
    <property type="project" value="TreeGrafter"/>
</dbReference>
<dbReference type="GO" id="GO:0020037">
    <property type="term" value="F:heme binding"/>
    <property type="evidence" value="ECO:0007669"/>
    <property type="project" value="UniProtKB-ARBA"/>
</dbReference>
<dbReference type="PANTHER" id="PTHR10281:SF76">
    <property type="entry name" value="CALCUTTA CUP-RELATED"/>
    <property type="match status" value="1"/>
</dbReference>
<dbReference type="PANTHER" id="PTHR10281">
    <property type="entry name" value="MEMBRANE-ASSOCIATED PROGESTERONE RECEPTOR COMPONENT-RELATED"/>
    <property type="match status" value="1"/>
</dbReference>
<evidence type="ECO:0000313" key="4">
    <source>
        <dbReference type="EMBL" id="KAJ1917832.1"/>
    </source>
</evidence>
<dbReference type="EMBL" id="JANBPT010000525">
    <property type="protein sequence ID" value="KAJ1917832.1"/>
    <property type="molecule type" value="Genomic_DNA"/>
</dbReference>
<evidence type="ECO:0000313" key="5">
    <source>
        <dbReference type="Proteomes" id="UP001150569"/>
    </source>
</evidence>
<comment type="caution">
    <text evidence="4">The sequence shown here is derived from an EMBL/GenBank/DDBJ whole genome shotgun (WGS) entry which is preliminary data.</text>
</comment>
<dbReference type="SUPFAM" id="SSF55856">
    <property type="entry name" value="Cytochrome b5-like heme/steroid binding domain"/>
    <property type="match status" value="1"/>
</dbReference>
<dbReference type="InterPro" id="IPR001199">
    <property type="entry name" value="Cyt_B5-like_heme/steroid-bd"/>
</dbReference>
<evidence type="ECO:0000256" key="2">
    <source>
        <dbReference type="SAM" id="MobiDB-lite"/>
    </source>
</evidence>